<dbReference type="Proteomes" id="UP000184476">
    <property type="component" value="Unassembled WGS sequence"/>
</dbReference>
<evidence type="ECO:0000256" key="2">
    <source>
        <dbReference type="ARBA" id="ARBA00022801"/>
    </source>
</evidence>
<feature type="binding site" evidence="5">
    <location>
        <begin position="64"/>
        <end position="66"/>
    </location>
    <ligand>
        <name>substrate</name>
    </ligand>
</feature>
<dbReference type="NCBIfam" id="TIGR00576">
    <property type="entry name" value="dut"/>
    <property type="match status" value="1"/>
</dbReference>
<keyword evidence="5" id="KW-0460">Magnesium</keyword>
<keyword evidence="5" id="KW-0479">Metal-binding</keyword>
<evidence type="ECO:0000256" key="3">
    <source>
        <dbReference type="ARBA" id="ARBA00023080"/>
    </source>
</evidence>
<dbReference type="InterPro" id="IPR029054">
    <property type="entry name" value="dUTPase-like"/>
</dbReference>
<dbReference type="GO" id="GO:0004170">
    <property type="term" value="F:dUTP diphosphatase activity"/>
    <property type="evidence" value="ECO:0007669"/>
    <property type="project" value="UniProtKB-UniRule"/>
</dbReference>
<reference evidence="7 8" key="1">
    <citation type="submission" date="2016-11" db="EMBL/GenBank/DDBJ databases">
        <authorList>
            <person name="Jaros S."/>
            <person name="Januszkiewicz K."/>
            <person name="Wedrychowicz H."/>
        </authorList>
    </citation>
    <scope>NUCLEOTIDE SEQUENCE [LARGE SCALE GENOMIC DNA]</scope>
    <source>
        <strain evidence="7 8">DSM 44666</strain>
    </source>
</reference>
<feature type="domain" description="dUTPase-like" evidence="6">
    <location>
        <begin position="11"/>
        <end position="143"/>
    </location>
</feature>
<dbReference type="AlphaFoldDB" id="A0A1M4VDY2"/>
<evidence type="ECO:0000313" key="7">
    <source>
        <dbReference type="EMBL" id="SHE67112.1"/>
    </source>
</evidence>
<evidence type="ECO:0000313" key="8">
    <source>
        <dbReference type="Proteomes" id="UP000184476"/>
    </source>
</evidence>
<keyword evidence="8" id="KW-1185">Reference proteome</keyword>
<evidence type="ECO:0000259" key="6">
    <source>
        <dbReference type="Pfam" id="PF00692"/>
    </source>
</evidence>
<dbReference type="OrthoDB" id="9809956at2"/>
<dbReference type="PANTHER" id="PTHR11241">
    <property type="entry name" value="DEOXYURIDINE 5'-TRIPHOSPHATE NUCLEOTIDOHYDROLASE"/>
    <property type="match status" value="1"/>
</dbReference>
<dbReference type="Gene3D" id="2.70.40.10">
    <property type="match status" value="1"/>
</dbReference>
<comment type="function">
    <text evidence="5">This enzyme is involved in nucleotide metabolism: it produces dUMP, the immediate precursor of thymidine nucleotides and it decreases the intracellular concentration of dUTP so that uracil cannot be incorporated into DNA.</text>
</comment>
<dbReference type="InterPro" id="IPR008181">
    <property type="entry name" value="dUTPase"/>
</dbReference>
<comment type="pathway">
    <text evidence="5">Pyrimidine metabolism; dUMP biosynthesis; dUMP from dCTP (dUTP route): step 2/2.</text>
</comment>
<dbReference type="Pfam" id="PF00692">
    <property type="entry name" value="dUTPase"/>
    <property type="match status" value="1"/>
</dbReference>
<organism evidence="7 8">
    <name type="scientific">Seinonella peptonophila</name>
    <dbReference type="NCBI Taxonomy" id="112248"/>
    <lineage>
        <taxon>Bacteria</taxon>
        <taxon>Bacillati</taxon>
        <taxon>Bacillota</taxon>
        <taxon>Bacilli</taxon>
        <taxon>Bacillales</taxon>
        <taxon>Thermoactinomycetaceae</taxon>
        <taxon>Seinonella</taxon>
    </lineage>
</organism>
<dbReference type="SUPFAM" id="SSF51283">
    <property type="entry name" value="dUTPase-like"/>
    <property type="match status" value="1"/>
</dbReference>
<evidence type="ECO:0000256" key="1">
    <source>
        <dbReference type="ARBA" id="ARBA00006581"/>
    </source>
</evidence>
<proteinExistence type="inferred from homology"/>
<sequence length="144" mass="15435">MKIKVRKLHPNAQLPARQTIGSAGFDLSAAIDELMVIKPGETRLVPTGLAFEITGGYEIQIRPRSGLALKNQVTVLNSPGTIDCDFRGEVGVILTNLGKSSFIIHPGDRIAQIVVQKLPEVEFIEVAKIENTVRGDGAFGSTGV</sequence>
<dbReference type="UniPathway" id="UPA00610">
    <property type="reaction ID" value="UER00666"/>
</dbReference>
<comment type="similarity">
    <text evidence="1 5">Belongs to the dUTPase family.</text>
</comment>
<dbReference type="NCBIfam" id="NF001862">
    <property type="entry name" value="PRK00601.1"/>
    <property type="match status" value="1"/>
</dbReference>
<comment type="caution">
    <text evidence="5">Lacks conserved residue(s) required for the propagation of feature annotation.</text>
</comment>
<comment type="catalytic activity">
    <reaction evidence="4 5">
        <text>dUTP + H2O = dUMP + diphosphate + H(+)</text>
        <dbReference type="Rhea" id="RHEA:10248"/>
        <dbReference type="ChEBI" id="CHEBI:15377"/>
        <dbReference type="ChEBI" id="CHEBI:15378"/>
        <dbReference type="ChEBI" id="CHEBI:33019"/>
        <dbReference type="ChEBI" id="CHEBI:61555"/>
        <dbReference type="ChEBI" id="CHEBI:246422"/>
        <dbReference type="EC" id="3.6.1.23"/>
    </reaction>
</comment>
<dbReference type="EC" id="3.6.1.23" evidence="5"/>
<name>A0A1M4VDY2_9BACL</name>
<protein>
    <recommendedName>
        <fullName evidence="5">Deoxyuridine 5'-triphosphate nucleotidohydrolase</fullName>
        <shortName evidence="5">dUTPase</shortName>
        <ecNumber evidence="5">3.6.1.23</ecNumber>
    </recommendedName>
    <alternativeName>
        <fullName evidence="5">dUTP pyrophosphatase</fullName>
    </alternativeName>
</protein>
<dbReference type="STRING" id="112248.SAMN05444392_102312"/>
<feature type="binding site" evidence="5">
    <location>
        <position position="77"/>
    </location>
    <ligand>
        <name>substrate</name>
    </ligand>
</feature>
<comment type="cofactor">
    <cofactor evidence="5">
        <name>Mg(2+)</name>
        <dbReference type="ChEBI" id="CHEBI:18420"/>
    </cofactor>
</comment>
<dbReference type="RefSeq" id="WP_073153806.1">
    <property type="nucleotide sequence ID" value="NZ_FQVL01000002.1"/>
</dbReference>
<evidence type="ECO:0000256" key="4">
    <source>
        <dbReference type="ARBA" id="ARBA00047686"/>
    </source>
</evidence>
<dbReference type="GO" id="GO:0006226">
    <property type="term" value="P:dUMP biosynthetic process"/>
    <property type="evidence" value="ECO:0007669"/>
    <property type="project" value="UniProtKB-UniRule"/>
</dbReference>
<dbReference type="PANTHER" id="PTHR11241:SF0">
    <property type="entry name" value="DEOXYURIDINE 5'-TRIPHOSPHATE NUCLEOTIDOHYDROLASE"/>
    <property type="match status" value="1"/>
</dbReference>
<keyword evidence="3 5" id="KW-0546">Nucleotide metabolism</keyword>
<feature type="binding site" evidence="5">
    <location>
        <begin position="81"/>
        <end position="83"/>
    </location>
    <ligand>
        <name>substrate</name>
    </ligand>
</feature>
<dbReference type="CDD" id="cd07557">
    <property type="entry name" value="trimeric_dUTPase"/>
    <property type="match status" value="1"/>
</dbReference>
<dbReference type="HAMAP" id="MF_00116">
    <property type="entry name" value="dUTPase_bact"/>
    <property type="match status" value="1"/>
</dbReference>
<evidence type="ECO:0000256" key="5">
    <source>
        <dbReference type="HAMAP-Rule" id="MF_00116"/>
    </source>
</evidence>
<dbReference type="InterPro" id="IPR033704">
    <property type="entry name" value="dUTPase_trimeric"/>
</dbReference>
<dbReference type="InterPro" id="IPR036157">
    <property type="entry name" value="dUTPase-like_sf"/>
</dbReference>
<dbReference type="GO" id="GO:0046081">
    <property type="term" value="P:dUTP catabolic process"/>
    <property type="evidence" value="ECO:0007669"/>
    <property type="project" value="InterPro"/>
</dbReference>
<gene>
    <name evidence="5" type="primary">dut</name>
    <name evidence="7" type="ORF">SAMN05444392_102312</name>
</gene>
<dbReference type="EMBL" id="FQVL01000002">
    <property type="protein sequence ID" value="SHE67112.1"/>
    <property type="molecule type" value="Genomic_DNA"/>
</dbReference>
<dbReference type="GO" id="GO:0000287">
    <property type="term" value="F:magnesium ion binding"/>
    <property type="evidence" value="ECO:0007669"/>
    <property type="project" value="UniProtKB-UniRule"/>
</dbReference>
<keyword evidence="2 5" id="KW-0378">Hydrolase</keyword>
<accession>A0A1M4VDY2</accession>